<comment type="caution">
    <text evidence="12">The sequence shown here is derived from an EMBL/GenBank/DDBJ whole genome shotgun (WGS) entry which is preliminary data.</text>
</comment>
<evidence type="ECO:0000259" key="11">
    <source>
        <dbReference type="PROSITE" id="PS50011"/>
    </source>
</evidence>
<proteinExistence type="inferred from homology"/>
<feature type="region of interest" description="Disordered" evidence="10">
    <location>
        <begin position="95"/>
        <end position="135"/>
    </location>
</feature>
<dbReference type="GO" id="GO:0004674">
    <property type="term" value="F:protein serine/threonine kinase activity"/>
    <property type="evidence" value="ECO:0007669"/>
    <property type="project" value="UniProtKB-KW"/>
</dbReference>
<evidence type="ECO:0000256" key="3">
    <source>
        <dbReference type="ARBA" id="ARBA00022527"/>
    </source>
</evidence>
<evidence type="ECO:0000256" key="10">
    <source>
        <dbReference type="SAM" id="MobiDB-lite"/>
    </source>
</evidence>
<protein>
    <recommendedName>
        <fullName evidence="2">non-specific serine/threonine protein kinase</fullName>
        <ecNumber evidence="2">2.7.11.1</ecNumber>
    </recommendedName>
</protein>
<dbReference type="AlphaFoldDB" id="A0AAD8JE71"/>
<dbReference type="SUPFAM" id="SSF56112">
    <property type="entry name" value="Protein kinase-like (PK-like)"/>
    <property type="match status" value="1"/>
</dbReference>
<dbReference type="FunFam" id="3.30.200.20:FF:000032">
    <property type="entry name" value="Serine/threonine-protein kinase D6PK-like"/>
    <property type="match status" value="1"/>
</dbReference>
<comment type="catalytic activity">
    <reaction evidence="8">
        <text>L-threonyl-[protein] + ATP = O-phospho-L-threonyl-[protein] + ADP + H(+)</text>
        <dbReference type="Rhea" id="RHEA:46608"/>
        <dbReference type="Rhea" id="RHEA-COMP:11060"/>
        <dbReference type="Rhea" id="RHEA-COMP:11605"/>
        <dbReference type="ChEBI" id="CHEBI:15378"/>
        <dbReference type="ChEBI" id="CHEBI:30013"/>
        <dbReference type="ChEBI" id="CHEBI:30616"/>
        <dbReference type="ChEBI" id="CHEBI:61977"/>
        <dbReference type="ChEBI" id="CHEBI:456216"/>
        <dbReference type="EC" id="2.7.11.1"/>
    </reaction>
</comment>
<comment type="similarity">
    <text evidence="1">Belongs to the protein kinase superfamily. AGC Ser/Thr protein kinase family.</text>
</comment>
<evidence type="ECO:0000256" key="5">
    <source>
        <dbReference type="ARBA" id="ARBA00022741"/>
    </source>
</evidence>
<evidence type="ECO:0000256" key="7">
    <source>
        <dbReference type="ARBA" id="ARBA00022840"/>
    </source>
</evidence>
<organism evidence="12 13">
    <name type="scientific">Heracleum sosnowskyi</name>
    <dbReference type="NCBI Taxonomy" id="360622"/>
    <lineage>
        <taxon>Eukaryota</taxon>
        <taxon>Viridiplantae</taxon>
        <taxon>Streptophyta</taxon>
        <taxon>Embryophyta</taxon>
        <taxon>Tracheophyta</taxon>
        <taxon>Spermatophyta</taxon>
        <taxon>Magnoliopsida</taxon>
        <taxon>eudicotyledons</taxon>
        <taxon>Gunneridae</taxon>
        <taxon>Pentapetalae</taxon>
        <taxon>asterids</taxon>
        <taxon>campanulids</taxon>
        <taxon>Apiales</taxon>
        <taxon>Apiaceae</taxon>
        <taxon>Apioideae</taxon>
        <taxon>apioid superclade</taxon>
        <taxon>Tordylieae</taxon>
        <taxon>Tordyliinae</taxon>
        <taxon>Heracleum</taxon>
    </lineage>
</organism>
<reference evidence="12" key="2">
    <citation type="submission" date="2023-05" db="EMBL/GenBank/DDBJ databases">
        <authorList>
            <person name="Schelkunov M.I."/>
        </authorList>
    </citation>
    <scope>NUCLEOTIDE SEQUENCE</scope>
    <source>
        <strain evidence="12">Hsosn_3</strain>
        <tissue evidence="12">Leaf</tissue>
    </source>
</reference>
<gene>
    <name evidence="12" type="ORF">POM88_001063</name>
</gene>
<feature type="compositionally biased region" description="Basic and acidic residues" evidence="10">
    <location>
        <begin position="95"/>
        <end position="107"/>
    </location>
</feature>
<dbReference type="Gene3D" id="3.30.200.20">
    <property type="entry name" value="Phosphorylase Kinase, domain 1"/>
    <property type="match status" value="1"/>
</dbReference>
<dbReference type="GO" id="GO:0005524">
    <property type="term" value="F:ATP binding"/>
    <property type="evidence" value="ECO:0007669"/>
    <property type="project" value="UniProtKB-KW"/>
</dbReference>
<keyword evidence="13" id="KW-1185">Reference proteome</keyword>
<dbReference type="FunFam" id="1.10.510.10:FF:000028">
    <property type="entry name" value="serine/threonine-protein kinase D6PK-like"/>
    <property type="match status" value="1"/>
</dbReference>
<evidence type="ECO:0000256" key="1">
    <source>
        <dbReference type="ARBA" id="ARBA00009903"/>
    </source>
</evidence>
<keyword evidence="4" id="KW-0808">Transferase</keyword>
<dbReference type="EC" id="2.7.11.1" evidence="2"/>
<dbReference type="SMART" id="SM00220">
    <property type="entry name" value="S_TKc"/>
    <property type="match status" value="1"/>
</dbReference>
<keyword evidence="6 12" id="KW-0418">Kinase</keyword>
<evidence type="ECO:0000256" key="4">
    <source>
        <dbReference type="ARBA" id="ARBA00022679"/>
    </source>
</evidence>
<feature type="region of interest" description="Disordered" evidence="10">
    <location>
        <begin position="285"/>
        <end position="327"/>
    </location>
</feature>
<name>A0AAD8JE71_9APIA</name>
<dbReference type="CDD" id="cd05574">
    <property type="entry name" value="STKc_phototropin_like"/>
    <property type="match status" value="1"/>
</dbReference>
<dbReference type="FunFam" id="1.10.510.10:FF:000020">
    <property type="entry name" value="serine/threonine-protein kinase D6PK-like"/>
    <property type="match status" value="1"/>
</dbReference>
<keyword evidence="5" id="KW-0547">Nucleotide-binding</keyword>
<evidence type="ECO:0000256" key="6">
    <source>
        <dbReference type="ARBA" id="ARBA00022777"/>
    </source>
</evidence>
<dbReference type="InterPro" id="IPR011009">
    <property type="entry name" value="Kinase-like_dom_sf"/>
</dbReference>
<keyword evidence="7" id="KW-0067">ATP-binding</keyword>
<evidence type="ECO:0000256" key="9">
    <source>
        <dbReference type="ARBA" id="ARBA00048679"/>
    </source>
</evidence>
<dbReference type="Pfam" id="PF00069">
    <property type="entry name" value="Pkinase"/>
    <property type="match status" value="2"/>
</dbReference>
<evidence type="ECO:0000313" key="12">
    <source>
        <dbReference type="EMBL" id="KAK1401458.1"/>
    </source>
</evidence>
<feature type="compositionally biased region" description="Polar residues" evidence="10">
    <location>
        <begin position="294"/>
        <end position="321"/>
    </location>
</feature>
<evidence type="ECO:0000313" key="13">
    <source>
        <dbReference type="Proteomes" id="UP001237642"/>
    </source>
</evidence>
<dbReference type="InterPro" id="IPR000719">
    <property type="entry name" value="Prot_kinase_dom"/>
</dbReference>
<dbReference type="InterPro" id="IPR008271">
    <property type="entry name" value="Ser/Thr_kinase_AS"/>
</dbReference>
<dbReference type="EMBL" id="JAUIZM010000001">
    <property type="protein sequence ID" value="KAK1401458.1"/>
    <property type="molecule type" value="Genomic_DNA"/>
</dbReference>
<dbReference type="Gene3D" id="1.10.510.10">
    <property type="entry name" value="Transferase(Phosphotransferase) domain 1"/>
    <property type="match status" value="1"/>
</dbReference>
<feature type="domain" description="Protein kinase" evidence="11">
    <location>
        <begin position="350"/>
        <end position="686"/>
    </location>
</feature>
<dbReference type="PROSITE" id="PS50011">
    <property type="entry name" value="PROTEIN_KINASE_DOM"/>
    <property type="match status" value="1"/>
</dbReference>
<dbReference type="PROSITE" id="PS00108">
    <property type="entry name" value="PROTEIN_KINASE_ST"/>
    <property type="match status" value="1"/>
</dbReference>
<comment type="catalytic activity">
    <reaction evidence="9">
        <text>L-seryl-[protein] + ATP = O-phospho-L-seryl-[protein] + ADP + H(+)</text>
        <dbReference type="Rhea" id="RHEA:17989"/>
        <dbReference type="Rhea" id="RHEA-COMP:9863"/>
        <dbReference type="Rhea" id="RHEA-COMP:11604"/>
        <dbReference type="ChEBI" id="CHEBI:15378"/>
        <dbReference type="ChEBI" id="CHEBI:29999"/>
        <dbReference type="ChEBI" id="CHEBI:30616"/>
        <dbReference type="ChEBI" id="CHEBI:83421"/>
        <dbReference type="ChEBI" id="CHEBI:456216"/>
        <dbReference type="EC" id="2.7.11.1"/>
    </reaction>
</comment>
<evidence type="ECO:0000256" key="2">
    <source>
        <dbReference type="ARBA" id="ARBA00012513"/>
    </source>
</evidence>
<accession>A0AAD8JE71</accession>
<reference evidence="12" key="1">
    <citation type="submission" date="2023-02" db="EMBL/GenBank/DDBJ databases">
        <title>Genome of toxic invasive species Heracleum sosnowskyi carries increased number of genes despite the absence of recent whole-genome duplications.</title>
        <authorList>
            <person name="Schelkunov M."/>
            <person name="Shtratnikova V."/>
            <person name="Makarenko M."/>
            <person name="Klepikova A."/>
            <person name="Omelchenko D."/>
            <person name="Novikova G."/>
            <person name="Obukhova E."/>
            <person name="Bogdanov V."/>
            <person name="Penin A."/>
            <person name="Logacheva M."/>
        </authorList>
    </citation>
    <scope>NUCLEOTIDE SEQUENCE</scope>
    <source>
        <strain evidence="12">Hsosn_3</strain>
        <tissue evidence="12">Leaf</tissue>
    </source>
</reference>
<dbReference type="Proteomes" id="UP001237642">
    <property type="component" value="Unassembled WGS sequence"/>
</dbReference>
<dbReference type="PANTHER" id="PTHR45637">
    <property type="entry name" value="FLIPPASE KINASE 1-RELATED"/>
    <property type="match status" value="1"/>
</dbReference>
<keyword evidence="3" id="KW-0723">Serine/threonine-protein kinase</keyword>
<evidence type="ECO:0000256" key="8">
    <source>
        <dbReference type="ARBA" id="ARBA00047899"/>
    </source>
</evidence>
<sequence length="747" mass="82583">MFVWGVFGWVVIKSRVVIKKAGDYVCFVLVLSYLERKEDDPDLHFCNCCIESDPCDDIRHSEMQRNAESKPLSGILPLTAITSSPQLRMVKEDLDEYGERDSQDSESPKPAAEMWNRKSSFSGASHPPEPVDTDLMRPVYVPVGQNKSEGKCLMKSLSMKGPFKEDFSVRVSSIKASLSVLSPRESLVDEEPNDLRAMASPFSATCRPSENAENPLLPPDFEEKACVWDASLPPSGNVSPLSSIDSTSIVTAMSIVNSCTGTYRSDTIMSDGMLSIDRIYEGTKGGVPGDSLESGKTSMSRASDSSGLSDESNWSNFTGSASKPHKGNDPRWKAILAIRSRDGILGMSHFRLLKRLGCGDIGSVYLSELSGTRSHFAMKVMDKASLASRKKLIRAQTERDILQLLDHPFLPTLYTHFETDRFSCLVMEYCPGGDLHTLRQRQPGKHFSEYAARFYAAEVLLALEYLHMLGIVYRDLKPENVLVRDDGHIMLSDFDLSLRCTVSPTLIRTSAFDSDPSRRGSGGAFCAQPTCMEPSRACIQPACFLPRIFPKKNQKSSQNARAETGFNTSRLPELLAEPTAARSMSFVGTHEYLAPEIIKGEGHGSAVDWWTFGIFIHELLYGKTPFKGAGNRATLFNVVGQQLRFPDSPPTSYASRDLIRGLLVKEPQNRLGVKRGATEIKQHPFFEGVNWALIRCSTPPEVPRIPMETEHPATFGVVDPVAVGSSSKRMVGADIKSGGKYLDFEFF</sequence>